<dbReference type="AlphaFoldDB" id="A0AA39XBB3"/>
<comment type="caution">
    <text evidence="1">The sequence shown here is derived from an EMBL/GenBank/DDBJ whole genome shotgun (WGS) entry which is preliminary data.</text>
</comment>
<evidence type="ECO:0000313" key="1">
    <source>
        <dbReference type="EMBL" id="KAK0630778.1"/>
    </source>
</evidence>
<keyword evidence="2" id="KW-1185">Reference proteome</keyword>
<protein>
    <submittedName>
        <fullName evidence="1">Uncharacterized protein</fullName>
    </submittedName>
</protein>
<dbReference type="EMBL" id="JAULSR010000002">
    <property type="protein sequence ID" value="KAK0630778.1"/>
    <property type="molecule type" value="Genomic_DNA"/>
</dbReference>
<dbReference type="Proteomes" id="UP001174934">
    <property type="component" value="Unassembled WGS sequence"/>
</dbReference>
<sequence>MYVRTWQWRSRCFIFAVPIHLSVYPSTYDHRHRDRNPTACISQCSLLQHPLSQGGGGGHFPKEILLTLVTPTLNEQHAAHSPSSLTCIHL</sequence>
<organism evidence="1 2">
    <name type="scientific">Bombardia bombarda</name>
    <dbReference type="NCBI Taxonomy" id="252184"/>
    <lineage>
        <taxon>Eukaryota</taxon>
        <taxon>Fungi</taxon>
        <taxon>Dikarya</taxon>
        <taxon>Ascomycota</taxon>
        <taxon>Pezizomycotina</taxon>
        <taxon>Sordariomycetes</taxon>
        <taxon>Sordariomycetidae</taxon>
        <taxon>Sordariales</taxon>
        <taxon>Lasiosphaeriaceae</taxon>
        <taxon>Bombardia</taxon>
    </lineage>
</organism>
<evidence type="ECO:0000313" key="2">
    <source>
        <dbReference type="Proteomes" id="UP001174934"/>
    </source>
</evidence>
<reference evidence="1" key="1">
    <citation type="submission" date="2023-06" db="EMBL/GenBank/DDBJ databases">
        <title>Genome-scale phylogeny and comparative genomics of the fungal order Sordariales.</title>
        <authorList>
            <consortium name="Lawrence Berkeley National Laboratory"/>
            <person name="Hensen N."/>
            <person name="Bonometti L."/>
            <person name="Westerberg I."/>
            <person name="Brannstrom I.O."/>
            <person name="Guillou S."/>
            <person name="Cros-Aarteil S."/>
            <person name="Calhoun S."/>
            <person name="Haridas S."/>
            <person name="Kuo A."/>
            <person name="Mondo S."/>
            <person name="Pangilinan J."/>
            <person name="Riley R."/>
            <person name="LaButti K."/>
            <person name="Andreopoulos B."/>
            <person name="Lipzen A."/>
            <person name="Chen C."/>
            <person name="Yanf M."/>
            <person name="Daum C."/>
            <person name="Ng V."/>
            <person name="Clum A."/>
            <person name="Steindorff A."/>
            <person name="Ohm R."/>
            <person name="Martin F."/>
            <person name="Silar P."/>
            <person name="Natvig D."/>
            <person name="Lalanne C."/>
            <person name="Gautier V."/>
            <person name="Ament-velasquez S.L."/>
            <person name="Kruys A."/>
            <person name="Hutchinson M.I."/>
            <person name="Powell A.J."/>
            <person name="Barry K."/>
            <person name="Miller A.N."/>
            <person name="Grigoriev I.V."/>
            <person name="Debuchy R."/>
            <person name="Gladieux P."/>
            <person name="Thoren M.H."/>
            <person name="Johannesson H."/>
        </authorList>
    </citation>
    <scope>NUCLEOTIDE SEQUENCE</scope>
    <source>
        <strain evidence="1">SMH3391-2</strain>
    </source>
</reference>
<proteinExistence type="predicted"/>
<name>A0AA39XBB3_9PEZI</name>
<gene>
    <name evidence="1" type="ORF">B0T17DRAFT_654139</name>
</gene>
<accession>A0AA39XBB3</accession>